<dbReference type="InterPro" id="IPR009915">
    <property type="entry name" value="NnrU_dom"/>
</dbReference>
<sequence>MSGWGTYAAAWALFVFTHAVPVRPPVKPWLVARLGKAGYGIIYSALSLAVLAWLFVAAARAPHVVLWSMPTGAHWIVLTAMLLAMLLLALTLGRPNPFSFGGAGNADFIPEQPEVIRLTRHPVLVALGLWAGAHAVVNGTLAHALMFGGFTAFAILGTVLIDRRKRRMMGVHVWQDLRERTRGARLTLPPKAGLRVTLGLGALVGVIAGHQWLSGVIIWPRFLP</sequence>
<evidence type="ECO:0000259" key="6">
    <source>
        <dbReference type="Pfam" id="PF07298"/>
    </source>
</evidence>
<evidence type="ECO:0000256" key="2">
    <source>
        <dbReference type="ARBA" id="ARBA00022692"/>
    </source>
</evidence>
<dbReference type="RefSeq" id="WP_274352992.1">
    <property type="nucleotide sequence ID" value="NZ_JAQZSM010000014.1"/>
</dbReference>
<comment type="caution">
    <text evidence="7">The sequence shown here is derived from an EMBL/GenBank/DDBJ whole genome shotgun (WGS) entry which is preliminary data.</text>
</comment>
<evidence type="ECO:0000256" key="3">
    <source>
        <dbReference type="ARBA" id="ARBA00022989"/>
    </source>
</evidence>
<feature type="transmembrane region" description="Helical" evidence="5">
    <location>
        <begin position="37"/>
        <end position="59"/>
    </location>
</feature>
<feature type="transmembrane region" description="Helical" evidence="5">
    <location>
        <begin position="192"/>
        <end position="213"/>
    </location>
</feature>
<feature type="transmembrane region" description="Helical" evidence="5">
    <location>
        <begin position="141"/>
        <end position="161"/>
    </location>
</feature>
<reference evidence="7" key="1">
    <citation type="submission" date="2023-02" db="EMBL/GenBank/DDBJ databases">
        <title>Description of Roseinatronobacter alkalisoli sp. nov., an alkaliphilic bacerium isolated from soda soil.</title>
        <authorList>
            <person name="Wei W."/>
        </authorList>
    </citation>
    <scope>NUCLEOTIDE SEQUENCE</scope>
    <source>
        <strain evidence="7">HJB301</strain>
    </source>
</reference>
<evidence type="ECO:0000256" key="1">
    <source>
        <dbReference type="ARBA" id="ARBA00004141"/>
    </source>
</evidence>
<dbReference type="EMBL" id="JAQZSM010000014">
    <property type="protein sequence ID" value="MDD7972314.1"/>
    <property type="molecule type" value="Genomic_DNA"/>
</dbReference>
<proteinExistence type="predicted"/>
<dbReference type="Pfam" id="PF07298">
    <property type="entry name" value="NnrU"/>
    <property type="match status" value="1"/>
</dbReference>
<name>A0ABT5TB09_9RHOB</name>
<gene>
    <name evidence="7" type="ORF">PUT78_14535</name>
</gene>
<organism evidence="7 8">
    <name type="scientific">Roseinatronobacter alkalisoli</name>
    <dbReference type="NCBI Taxonomy" id="3028235"/>
    <lineage>
        <taxon>Bacteria</taxon>
        <taxon>Pseudomonadati</taxon>
        <taxon>Pseudomonadota</taxon>
        <taxon>Alphaproteobacteria</taxon>
        <taxon>Rhodobacterales</taxon>
        <taxon>Paracoccaceae</taxon>
        <taxon>Roseinatronobacter</taxon>
    </lineage>
</organism>
<keyword evidence="4 5" id="KW-0472">Membrane</keyword>
<keyword evidence="8" id="KW-1185">Reference proteome</keyword>
<evidence type="ECO:0000313" key="7">
    <source>
        <dbReference type="EMBL" id="MDD7972314.1"/>
    </source>
</evidence>
<evidence type="ECO:0000256" key="4">
    <source>
        <dbReference type="ARBA" id="ARBA00023136"/>
    </source>
</evidence>
<protein>
    <submittedName>
        <fullName evidence="7">NnrU family protein</fullName>
    </submittedName>
</protein>
<keyword evidence="3 5" id="KW-1133">Transmembrane helix</keyword>
<dbReference type="Proteomes" id="UP001431784">
    <property type="component" value="Unassembled WGS sequence"/>
</dbReference>
<evidence type="ECO:0000256" key="5">
    <source>
        <dbReference type="SAM" id="Phobius"/>
    </source>
</evidence>
<accession>A0ABT5TB09</accession>
<evidence type="ECO:0000313" key="8">
    <source>
        <dbReference type="Proteomes" id="UP001431784"/>
    </source>
</evidence>
<comment type="subcellular location">
    <subcellularLocation>
        <location evidence="1">Membrane</location>
        <topology evidence="1">Multi-pass membrane protein</topology>
    </subcellularLocation>
</comment>
<feature type="transmembrane region" description="Helical" evidence="5">
    <location>
        <begin position="71"/>
        <end position="92"/>
    </location>
</feature>
<feature type="domain" description="NnrU" evidence="6">
    <location>
        <begin position="9"/>
        <end position="216"/>
    </location>
</feature>
<keyword evidence="2 5" id="KW-0812">Transmembrane</keyword>